<evidence type="ECO:0000256" key="4">
    <source>
        <dbReference type="ARBA" id="ARBA00022475"/>
    </source>
</evidence>
<feature type="transmembrane region" description="Helical" evidence="8">
    <location>
        <begin position="41"/>
        <end position="64"/>
    </location>
</feature>
<keyword evidence="3" id="KW-0813">Transport</keyword>
<dbReference type="AlphaFoldDB" id="A0AA90RA30"/>
<comment type="caution">
    <text evidence="10">The sequence shown here is derived from an EMBL/GenBank/DDBJ whole genome shotgun (WGS) entry which is preliminary data.</text>
</comment>
<comment type="subcellular location">
    <subcellularLocation>
        <location evidence="1">Cell membrane</location>
        <topology evidence="1">Multi-pass membrane protein</topology>
    </subcellularLocation>
</comment>
<evidence type="ECO:0000313" key="10">
    <source>
        <dbReference type="EMBL" id="MDQ6600381.1"/>
    </source>
</evidence>
<dbReference type="GO" id="GO:0140359">
    <property type="term" value="F:ABC-type transporter activity"/>
    <property type="evidence" value="ECO:0007669"/>
    <property type="project" value="InterPro"/>
</dbReference>
<evidence type="ECO:0000256" key="7">
    <source>
        <dbReference type="ARBA" id="ARBA00023136"/>
    </source>
</evidence>
<keyword evidence="4" id="KW-1003">Cell membrane</keyword>
<dbReference type="RefSeq" id="WP_308914309.1">
    <property type="nucleotide sequence ID" value="NZ_JAVGVR010000001.1"/>
</dbReference>
<evidence type="ECO:0000256" key="2">
    <source>
        <dbReference type="ARBA" id="ARBA00007783"/>
    </source>
</evidence>
<evidence type="ECO:0000256" key="3">
    <source>
        <dbReference type="ARBA" id="ARBA00022448"/>
    </source>
</evidence>
<reference evidence="10" key="1">
    <citation type="submission" date="2023-08" db="EMBL/GenBank/DDBJ databases">
        <title>Nitrogen cycling bacteria in agricultural field soils.</title>
        <authorList>
            <person name="Jang J."/>
        </authorList>
    </citation>
    <scope>NUCLEOTIDE SEQUENCE</scope>
    <source>
        <strain evidence="10">PS3-36</strain>
    </source>
</reference>
<dbReference type="GO" id="GO:0015920">
    <property type="term" value="P:lipopolysaccharide transport"/>
    <property type="evidence" value="ECO:0007669"/>
    <property type="project" value="TreeGrafter"/>
</dbReference>
<dbReference type="Pfam" id="PF01061">
    <property type="entry name" value="ABC2_membrane"/>
    <property type="match status" value="1"/>
</dbReference>
<keyword evidence="7 8" id="KW-0472">Membrane</keyword>
<accession>A0AA90RA30</accession>
<dbReference type="InterPro" id="IPR013525">
    <property type="entry name" value="ABC2_TM"/>
</dbReference>
<sequence length="193" mass="22335">MAGLVPWLFISTATTQGSNSVYSKINLVSKMKFPVSVLPSINIIGNSISFFIMLIITSIIFFLYKSFSGVYLLQVPYYLFCLYFLLFGLTLLLSTLTIIIRDIQQMVQSVMRLMLYALPIVWNIDKLPKTIVNLLQLNPFFYIIEGFRDSLLGGKWFFNDLSYTLYFWCISLLILLVGSSVHLKFRHKFVDYI</sequence>
<organism evidence="10 11">
    <name type="scientific">Bacillus salipaludis</name>
    <dbReference type="NCBI Taxonomy" id="2547811"/>
    <lineage>
        <taxon>Bacteria</taxon>
        <taxon>Bacillati</taxon>
        <taxon>Bacillota</taxon>
        <taxon>Bacilli</taxon>
        <taxon>Bacillales</taxon>
        <taxon>Bacillaceae</taxon>
        <taxon>Bacillus</taxon>
    </lineage>
</organism>
<keyword evidence="6 8" id="KW-1133">Transmembrane helix</keyword>
<dbReference type="PANTHER" id="PTHR30413:SF10">
    <property type="entry name" value="CAPSULE POLYSACCHARIDE EXPORT INNER-MEMBRANE PROTEIN CTRC"/>
    <property type="match status" value="1"/>
</dbReference>
<evidence type="ECO:0000259" key="9">
    <source>
        <dbReference type="Pfam" id="PF01061"/>
    </source>
</evidence>
<protein>
    <submittedName>
        <fullName evidence="10">ABC transporter permease</fullName>
    </submittedName>
</protein>
<keyword evidence="5 8" id="KW-0812">Transmembrane</keyword>
<dbReference type="PANTHER" id="PTHR30413">
    <property type="entry name" value="INNER MEMBRANE TRANSPORT PERMEASE"/>
    <property type="match status" value="1"/>
</dbReference>
<dbReference type="GO" id="GO:0005886">
    <property type="term" value="C:plasma membrane"/>
    <property type="evidence" value="ECO:0007669"/>
    <property type="project" value="UniProtKB-SubCell"/>
</dbReference>
<evidence type="ECO:0000256" key="5">
    <source>
        <dbReference type="ARBA" id="ARBA00022692"/>
    </source>
</evidence>
<evidence type="ECO:0000313" key="11">
    <source>
        <dbReference type="Proteomes" id="UP001178888"/>
    </source>
</evidence>
<proteinExistence type="inferred from homology"/>
<feature type="transmembrane region" description="Helical" evidence="8">
    <location>
        <begin position="165"/>
        <end position="183"/>
    </location>
</feature>
<dbReference type="EMBL" id="JAVGVR010000001">
    <property type="protein sequence ID" value="MDQ6600381.1"/>
    <property type="molecule type" value="Genomic_DNA"/>
</dbReference>
<feature type="domain" description="ABC-2 type transporter transmembrane" evidence="9">
    <location>
        <begin position="1"/>
        <end position="151"/>
    </location>
</feature>
<evidence type="ECO:0000256" key="8">
    <source>
        <dbReference type="SAM" id="Phobius"/>
    </source>
</evidence>
<keyword evidence="11" id="KW-1185">Reference proteome</keyword>
<comment type="similarity">
    <text evidence="2">Belongs to the ABC-2 integral membrane protein family.</text>
</comment>
<evidence type="ECO:0000256" key="6">
    <source>
        <dbReference type="ARBA" id="ARBA00022989"/>
    </source>
</evidence>
<evidence type="ECO:0000256" key="1">
    <source>
        <dbReference type="ARBA" id="ARBA00004651"/>
    </source>
</evidence>
<feature type="transmembrane region" description="Helical" evidence="8">
    <location>
        <begin position="76"/>
        <end position="100"/>
    </location>
</feature>
<name>A0AA90RA30_9BACI</name>
<dbReference type="Proteomes" id="UP001178888">
    <property type="component" value="Unassembled WGS sequence"/>
</dbReference>
<gene>
    <name evidence="10" type="ORF">RCG21_29355</name>
</gene>